<evidence type="ECO:0000256" key="4">
    <source>
        <dbReference type="RuleBase" id="RU003719"/>
    </source>
</evidence>
<dbReference type="PROSITE" id="PS00671">
    <property type="entry name" value="D_2_HYDROXYACID_DH_3"/>
    <property type="match status" value="1"/>
</dbReference>
<dbReference type="SUPFAM" id="SSF51735">
    <property type="entry name" value="NAD(P)-binding Rossmann-fold domains"/>
    <property type="match status" value="1"/>
</dbReference>
<evidence type="ECO:0000259" key="5">
    <source>
        <dbReference type="Pfam" id="PF00389"/>
    </source>
</evidence>
<dbReference type="Pfam" id="PF02826">
    <property type="entry name" value="2-Hacid_dh_C"/>
    <property type="match status" value="1"/>
</dbReference>
<accession>A0AAU9EMW7</accession>
<name>A0AAU9EMW7_9FIRM</name>
<dbReference type="CDD" id="cd05303">
    <property type="entry name" value="PGDH_2"/>
    <property type="match status" value="1"/>
</dbReference>
<dbReference type="RefSeq" id="WP_338536936.1">
    <property type="nucleotide sequence ID" value="NZ_AP028654.1"/>
</dbReference>
<feature type="domain" description="D-isomer specific 2-hydroxyacid dehydrogenase catalytic" evidence="5">
    <location>
        <begin position="10"/>
        <end position="301"/>
    </location>
</feature>
<comment type="similarity">
    <text evidence="1 4">Belongs to the D-isomer specific 2-hydroxyacid dehydrogenase family.</text>
</comment>
<proteinExistence type="inferred from homology"/>
<reference evidence="7 8" key="1">
    <citation type="submission" date="2023-08" db="EMBL/GenBank/DDBJ databases">
        <title>Helicovermis profunda gen. nov., sp. nov., a novel mesophilic, fermentative bacterium within the Bacillota from a deep-sea hydrothermal vent chimney.</title>
        <authorList>
            <person name="Miyazaki U."/>
            <person name="Mizutani D."/>
            <person name="Hashimoto Y."/>
            <person name="Tame A."/>
            <person name="Sawayama S."/>
            <person name="Miyazaki J."/>
            <person name="Takai K."/>
            <person name="Nakagawa S."/>
        </authorList>
    </citation>
    <scope>NUCLEOTIDE SEQUENCE [LARGE SCALE GENOMIC DNA]</scope>
    <source>
        <strain evidence="7 8">S502</strain>
    </source>
</reference>
<keyword evidence="3" id="KW-0520">NAD</keyword>
<dbReference type="SUPFAM" id="SSF52283">
    <property type="entry name" value="Formate/glycerate dehydrogenase catalytic domain-like"/>
    <property type="match status" value="1"/>
</dbReference>
<dbReference type="PANTHER" id="PTHR43761:SF1">
    <property type="entry name" value="D-ISOMER SPECIFIC 2-HYDROXYACID DEHYDROGENASE CATALYTIC DOMAIN-CONTAINING PROTEIN-RELATED"/>
    <property type="match status" value="1"/>
</dbReference>
<dbReference type="AlphaFoldDB" id="A0AAU9EMW7"/>
<dbReference type="InterPro" id="IPR006140">
    <property type="entry name" value="D-isomer_DH_NAD-bd"/>
</dbReference>
<gene>
    <name evidence="7" type="ORF">HLPR_09570</name>
</gene>
<evidence type="ECO:0000313" key="8">
    <source>
        <dbReference type="Proteomes" id="UP001321786"/>
    </source>
</evidence>
<dbReference type="Gene3D" id="3.40.50.720">
    <property type="entry name" value="NAD(P)-binding Rossmann-like Domain"/>
    <property type="match status" value="2"/>
</dbReference>
<evidence type="ECO:0000259" key="6">
    <source>
        <dbReference type="Pfam" id="PF02826"/>
    </source>
</evidence>
<dbReference type="InterPro" id="IPR029752">
    <property type="entry name" value="D-isomer_DH_CS1"/>
</dbReference>
<dbReference type="InterPro" id="IPR050418">
    <property type="entry name" value="D-iso_2-hydroxyacid_DH_PdxB"/>
</dbReference>
<dbReference type="GO" id="GO:0016616">
    <property type="term" value="F:oxidoreductase activity, acting on the CH-OH group of donors, NAD or NADP as acceptor"/>
    <property type="evidence" value="ECO:0007669"/>
    <property type="project" value="InterPro"/>
</dbReference>
<protein>
    <submittedName>
        <fullName evidence="7">NAD(P)-dependent oxidoreductase</fullName>
    </submittedName>
</protein>
<dbReference type="Pfam" id="PF00389">
    <property type="entry name" value="2-Hacid_dh"/>
    <property type="match status" value="1"/>
</dbReference>
<organism evidence="7 8">
    <name type="scientific">Helicovermis profundi</name>
    <dbReference type="NCBI Taxonomy" id="3065157"/>
    <lineage>
        <taxon>Bacteria</taxon>
        <taxon>Bacillati</taxon>
        <taxon>Bacillota</taxon>
        <taxon>Clostridia</taxon>
        <taxon>Helicovermis</taxon>
    </lineage>
</organism>
<dbReference type="PROSITE" id="PS00065">
    <property type="entry name" value="D_2_HYDROXYACID_DH_1"/>
    <property type="match status" value="1"/>
</dbReference>
<sequence length="303" mass="33168">MLKILANDGMDNAAITILEECGHYVDTNFYNVEELKEKLLDFDVLIVRSATKVREELIDVVANGSLKLIIRAGVGIDNIDHNYAEGKGISVKNTPKSSSSAVAELAIAHMFALARFINISNVTMRNGEWNKKAYKGIEINGKTLGIIGFGRIGKELARKGEALGMKIVYTDIFGKSEGFDNYEFLSQDELLAVSDFISLHVPFIKENGATISEKEFKLMKKSAFIINAARGGVIDENALLNALNNGDIAGAGIDVFEEEPTKNEKLINHPKVSVTPHIGASTNEAQTRIGNETIDTIKEFFSI</sequence>
<feature type="domain" description="D-isomer specific 2-hydroxyacid dehydrogenase NAD-binding" evidence="6">
    <location>
        <begin position="107"/>
        <end position="279"/>
    </location>
</feature>
<dbReference type="InterPro" id="IPR006139">
    <property type="entry name" value="D-isomer_2_OHA_DH_cat_dom"/>
</dbReference>
<evidence type="ECO:0000256" key="3">
    <source>
        <dbReference type="ARBA" id="ARBA00023027"/>
    </source>
</evidence>
<dbReference type="EMBL" id="AP028654">
    <property type="protein sequence ID" value="BEP28626.1"/>
    <property type="molecule type" value="Genomic_DNA"/>
</dbReference>
<dbReference type="InterPro" id="IPR029753">
    <property type="entry name" value="D-isomer_DH_CS"/>
</dbReference>
<dbReference type="FunFam" id="3.40.50.720:FF:000203">
    <property type="entry name" value="D-3-phosphoglycerate dehydrogenase (SerA)"/>
    <property type="match status" value="1"/>
</dbReference>
<evidence type="ECO:0000313" key="7">
    <source>
        <dbReference type="EMBL" id="BEP28626.1"/>
    </source>
</evidence>
<keyword evidence="2 4" id="KW-0560">Oxidoreductase</keyword>
<dbReference type="PANTHER" id="PTHR43761">
    <property type="entry name" value="D-ISOMER SPECIFIC 2-HYDROXYACID DEHYDROGENASE FAMILY PROTEIN (AFU_ORTHOLOGUE AFUA_1G13630)"/>
    <property type="match status" value="1"/>
</dbReference>
<dbReference type="InterPro" id="IPR036291">
    <property type="entry name" value="NAD(P)-bd_dom_sf"/>
</dbReference>
<dbReference type="Proteomes" id="UP001321786">
    <property type="component" value="Chromosome"/>
</dbReference>
<dbReference type="GO" id="GO:0051287">
    <property type="term" value="F:NAD binding"/>
    <property type="evidence" value="ECO:0007669"/>
    <property type="project" value="InterPro"/>
</dbReference>
<keyword evidence="8" id="KW-1185">Reference proteome</keyword>
<evidence type="ECO:0000256" key="1">
    <source>
        <dbReference type="ARBA" id="ARBA00005854"/>
    </source>
</evidence>
<evidence type="ECO:0000256" key="2">
    <source>
        <dbReference type="ARBA" id="ARBA00023002"/>
    </source>
</evidence>
<dbReference type="KEGG" id="hprf:HLPR_09570"/>